<sequence>MAKNLTLAIKDECSLSCEITCDFEQGGNLTNTVGGSGKMANFLSDSGKLKIHYGGVRYLIKGFYFYESIHTALYKGTRREIMMSCQAPGEPIPLVIFLPITEGTSNKNGKTMVALSNPGTQEKPITVADFERIFPLDTPYIMYTTSLPMGGGGQRQVQCVVISEANIVIGKDDVGTSLPPDAFRESIITYVMRNMGGIKKGPVGANRIETIECLPINDNGILLTDVEKGLGDSNITSRFNFSEIIARALKIPALRIIGGAASVIVLYKIMSMMAKKKNVGLKKMSEINN</sequence>
<dbReference type="EMBL" id="MN739271">
    <property type="protein sequence ID" value="QHS96437.1"/>
    <property type="molecule type" value="Genomic_DNA"/>
</dbReference>
<accession>A0A6C0BVT2</accession>
<feature type="transmembrane region" description="Helical" evidence="1">
    <location>
        <begin position="253"/>
        <end position="274"/>
    </location>
</feature>
<proteinExistence type="predicted"/>
<evidence type="ECO:0000313" key="2">
    <source>
        <dbReference type="EMBL" id="QHS96437.1"/>
    </source>
</evidence>
<name>A0A6C0BVT2_9ZZZZ</name>
<reference evidence="2" key="1">
    <citation type="journal article" date="2020" name="Nature">
        <title>Giant virus diversity and host interactions through global metagenomics.</title>
        <authorList>
            <person name="Schulz F."/>
            <person name="Roux S."/>
            <person name="Paez-Espino D."/>
            <person name="Jungbluth S."/>
            <person name="Walsh D.A."/>
            <person name="Denef V.J."/>
            <person name="McMahon K.D."/>
            <person name="Konstantinidis K.T."/>
            <person name="Eloe-Fadrosh E.A."/>
            <person name="Kyrpides N.C."/>
            <person name="Woyke T."/>
        </authorList>
    </citation>
    <scope>NUCLEOTIDE SEQUENCE</scope>
    <source>
        <strain evidence="2">GVMAG-M-3300020166-18</strain>
    </source>
</reference>
<dbReference type="AlphaFoldDB" id="A0A6C0BVT2"/>
<protein>
    <submittedName>
        <fullName evidence="2">Uncharacterized protein</fullName>
    </submittedName>
</protein>
<keyword evidence="1" id="KW-1133">Transmembrane helix</keyword>
<organism evidence="2">
    <name type="scientific">viral metagenome</name>
    <dbReference type="NCBI Taxonomy" id="1070528"/>
    <lineage>
        <taxon>unclassified sequences</taxon>
        <taxon>metagenomes</taxon>
        <taxon>organismal metagenomes</taxon>
    </lineage>
</organism>
<evidence type="ECO:0000256" key="1">
    <source>
        <dbReference type="SAM" id="Phobius"/>
    </source>
</evidence>
<keyword evidence="1" id="KW-0812">Transmembrane</keyword>
<keyword evidence="1" id="KW-0472">Membrane</keyword>